<keyword evidence="2" id="KW-1185">Reference proteome</keyword>
<proteinExistence type="predicted"/>
<dbReference type="EMBL" id="JACXXH010000001">
    <property type="protein sequence ID" value="MBD3862253.1"/>
    <property type="molecule type" value="Genomic_DNA"/>
</dbReference>
<dbReference type="Pfam" id="PF21857">
    <property type="entry name" value="DUF6913"/>
    <property type="match status" value="1"/>
</dbReference>
<dbReference type="InterPro" id="IPR054207">
    <property type="entry name" value="DUF6913"/>
</dbReference>
<reference evidence="1 2" key="1">
    <citation type="submission" date="2020-09" db="EMBL/GenBank/DDBJ databases">
        <title>Bacillus nautilus sp. nov., Chryseoglobus crepusculi sp. nov, and Psychrobacter noctis sp. nov., isolated from deep-sea sponges from the equatorial Atlantic.</title>
        <authorList>
            <person name="Stennett H.L."/>
            <person name="Williams S.E."/>
        </authorList>
    </citation>
    <scope>NUCLEOTIDE SEQUENCE [LARGE SCALE GENOMIC DNA]</scope>
    <source>
        <strain evidence="1 2">28M-24</strain>
    </source>
</reference>
<evidence type="ECO:0000313" key="1">
    <source>
        <dbReference type="EMBL" id="MBD3862253.1"/>
    </source>
</evidence>
<comment type="caution">
    <text evidence="1">The sequence shown here is derived from an EMBL/GenBank/DDBJ whole genome shotgun (WGS) entry which is preliminary data.</text>
</comment>
<gene>
    <name evidence="1" type="ORF">IEG06_02235</name>
</gene>
<name>A0ABR8LVK4_9FLAO</name>
<accession>A0ABR8LVK4</accession>
<dbReference type="Proteomes" id="UP000627521">
    <property type="component" value="Unassembled WGS sequence"/>
</dbReference>
<protein>
    <submittedName>
        <fullName evidence="1">Uncharacterized protein</fullName>
    </submittedName>
</protein>
<sequence length="175" mass="19890">MILKGFKEKSNKKYIDKCAQSRVILPNADKLQRVGVLVNSHEFSDPEWIKSLTSLLKIKANDLKILALFNGKKHETSVYTDTFSEKELGWKGQFKSQTVKDFVANKFDLLINFYETDSLALQTISAATQAPLKVGLHNANPDINDLTLDITIKDKNIFKTELIKYLNILNKLSNE</sequence>
<dbReference type="RefSeq" id="WP_191098881.1">
    <property type="nucleotide sequence ID" value="NZ_JACXXF010000001.1"/>
</dbReference>
<evidence type="ECO:0000313" key="2">
    <source>
        <dbReference type="Proteomes" id="UP000627521"/>
    </source>
</evidence>
<organism evidence="1 2">
    <name type="scientific">Olleya marilimosa</name>
    <dbReference type="NCBI Taxonomy" id="272164"/>
    <lineage>
        <taxon>Bacteria</taxon>
        <taxon>Pseudomonadati</taxon>
        <taxon>Bacteroidota</taxon>
        <taxon>Flavobacteriia</taxon>
        <taxon>Flavobacteriales</taxon>
        <taxon>Flavobacteriaceae</taxon>
    </lineage>
</organism>